<dbReference type="PROSITE" id="PS51257">
    <property type="entry name" value="PROKAR_LIPOPROTEIN"/>
    <property type="match status" value="1"/>
</dbReference>
<comment type="function">
    <text evidence="1">Catalyzes the NADPH-dependent reduction of ketopantoate into pantoic acid.</text>
</comment>
<organism evidence="13 14">
    <name type="scientific">Pseudomonas mandelii JR-1</name>
    <dbReference type="NCBI Taxonomy" id="1147786"/>
    <lineage>
        <taxon>Bacteria</taxon>
        <taxon>Pseudomonadati</taxon>
        <taxon>Pseudomonadota</taxon>
        <taxon>Gammaproteobacteria</taxon>
        <taxon>Pseudomonadales</taxon>
        <taxon>Pseudomonadaceae</taxon>
        <taxon>Pseudomonas</taxon>
    </lineage>
</organism>
<dbReference type="InterPro" id="IPR013328">
    <property type="entry name" value="6PGD_dom2"/>
</dbReference>
<dbReference type="Gene3D" id="1.10.1040.10">
    <property type="entry name" value="N-(1-d-carboxylethyl)-l-norvaline Dehydrogenase, domain 2"/>
    <property type="match status" value="1"/>
</dbReference>
<keyword evidence="6" id="KW-0566">Pantothenate biosynthesis</keyword>
<dbReference type="GO" id="GO:0005737">
    <property type="term" value="C:cytoplasm"/>
    <property type="evidence" value="ECO:0007669"/>
    <property type="project" value="TreeGrafter"/>
</dbReference>
<feature type="domain" description="Ketopantoate reductase N-terminal" evidence="11">
    <location>
        <begin position="3"/>
        <end position="169"/>
    </location>
</feature>
<dbReference type="GO" id="GO:0008677">
    <property type="term" value="F:2-dehydropantoate 2-reductase activity"/>
    <property type="evidence" value="ECO:0007669"/>
    <property type="project" value="UniProtKB-EC"/>
</dbReference>
<name>A0A024E7S8_9PSED</name>
<dbReference type="HOGENOM" id="CLU_031468_6_1_6"/>
<comment type="pathway">
    <text evidence="2">Cofactor biosynthesis; (R)-pantothenate biosynthesis; (R)-pantoate from 3-methyl-2-oxobutanoate: step 2/2.</text>
</comment>
<comment type="catalytic activity">
    <reaction evidence="10">
        <text>(R)-pantoate + NADP(+) = 2-dehydropantoate + NADPH + H(+)</text>
        <dbReference type="Rhea" id="RHEA:16233"/>
        <dbReference type="ChEBI" id="CHEBI:11561"/>
        <dbReference type="ChEBI" id="CHEBI:15378"/>
        <dbReference type="ChEBI" id="CHEBI:15980"/>
        <dbReference type="ChEBI" id="CHEBI:57783"/>
        <dbReference type="ChEBI" id="CHEBI:58349"/>
        <dbReference type="EC" id="1.1.1.169"/>
    </reaction>
</comment>
<keyword evidence="8" id="KW-0560">Oxidoreductase</keyword>
<evidence type="ECO:0000256" key="7">
    <source>
        <dbReference type="ARBA" id="ARBA00022857"/>
    </source>
</evidence>
<dbReference type="OrthoDB" id="6530772at2"/>
<sequence>MKITVVGAGAIGGFLACKLFAAGHDVSVIARGATLHAICEQGLQLQTGNDLLIAPLKATSEPKELGVQDVVILAVKAPALPTAVEVATALIGPQTIVIPALNGLPWWYFLKANSALSGTRLKAVDPDGLIERNIPTDIIIGCVVFPSCRVESPGVVRHMSGSKIVFGEPGGGISSRISNVTDCFLKAGFDAHAHENIREEIWLKLLGNACFNPVSLLVNCATDEMIDDTNLNVLFIEMMSELLELGSRLGISPKIDPQQRIAITRKLGKVKTSMLQDVEGHKPVEIEAILGALMSVADLAGAPMTHTRTVYALARMRARTLGLLPD</sequence>
<evidence type="ECO:0000259" key="11">
    <source>
        <dbReference type="Pfam" id="PF02558"/>
    </source>
</evidence>
<dbReference type="PANTHER" id="PTHR21708">
    <property type="entry name" value="PROBABLE 2-DEHYDROPANTOATE 2-REDUCTASE"/>
    <property type="match status" value="1"/>
</dbReference>
<dbReference type="EC" id="1.1.1.169" evidence="4"/>
<dbReference type="InterPro" id="IPR008927">
    <property type="entry name" value="6-PGluconate_DH-like_C_sf"/>
</dbReference>
<evidence type="ECO:0000256" key="6">
    <source>
        <dbReference type="ARBA" id="ARBA00022655"/>
    </source>
</evidence>
<dbReference type="UniPathway" id="UPA00028">
    <property type="reaction ID" value="UER00004"/>
</dbReference>
<evidence type="ECO:0000256" key="3">
    <source>
        <dbReference type="ARBA" id="ARBA00007870"/>
    </source>
</evidence>
<feature type="domain" description="Ketopantoate reductase C-terminal" evidence="12">
    <location>
        <begin position="196"/>
        <end position="316"/>
    </location>
</feature>
<protein>
    <recommendedName>
        <fullName evidence="5">2-dehydropantoate 2-reductase</fullName>
        <ecNumber evidence="4">1.1.1.169</ecNumber>
    </recommendedName>
    <alternativeName>
        <fullName evidence="9">Ketopantoate reductase</fullName>
    </alternativeName>
</protein>
<evidence type="ECO:0000256" key="9">
    <source>
        <dbReference type="ARBA" id="ARBA00032024"/>
    </source>
</evidence>
<proteinExistence type="inferred from homology"/>
<dbReference type="PANTHER" id="PTHR21708:SF45">
    <property type="entry name" value="2-DEHYDROPANTOATE 2-REDUCTASE"/>
    <property type="match status" value="1"/>
</dbReference>
<dbReference type="GO" id="GO:0015940">
    <property type="term" value="P:pantothenate biosynthetic process"/>
    <property type="evidence" value="ECO:0007669"/>
    <property type="project" value="UniProtKB-UniPathway"/>
</dbReference>
<dbReference type="Pfam" id="PF08546">
    <property type="entry name" value="ApbA_C"/>
    <property type="match status" value="1"/>
</dbReference>
<evidence type="ECO:0000259" key="12">
    <source>
        <dbReference type="Pfam" id="PF08546"/>
    </source>
</evidence>
<evidence type="ECO:0000256" key="1">
    <source>
        <dbReference type="ARBA" id="ARBA00002919"/>
    </source>
</evidence>
<dbReference type="AlphaFoldDB" id="A0A024E7S8"/>
<dbReference type="RefSeq" id="WP_010461417.1">
    <property type="nucleotide sequence ID" value="NZ_CP005960.1"/>
</dbReference>
<dbReference type="FunFam" id="1.10.1040.10:FF:000017">
    <property type="entry name" value="2-dehydropantoate 2-reductase"/>
    <property type="match status" value="1"/>
</dbReference>
<dbReference type="FunFam" id="3.40.50.720:FF:000307">
    <property type="entry name" value="2-dehydropantoate 2-reductase"/>
    <property type="match status" value="1"/>
</dbReference>
<dbReference type="Proteomes" id="UP000026913">
    <property type="component" value="Chromosome"/>
</dbReference>
<evidence type="ECO:0000256" key="10">
    <source>
        <dbReference type="ARBA" id="ARBA00048793"/>
    </source>
</evidence>
<dbReference type="KEGG" id="pman:OU5_1592"/>
<dbReference type="Gene3D" id="3.40.50.720">
    <property type="entry name" value="NAD(P)-binding Rossmann-like Domain"/>
    <property type="match status" value="1"/>
</dbReference>
<dbReference type="InterPro" id="IPR036291">
    <property type="entry name" value="NAD(P)-bd_dom_sf"/>
</dbReference>
<evidence type="ECO:0000256" key="2">
    <source>
        <dbReference type="ARBA" id="ARBA00004994"/>
    </source>
</evidence>
<evidence type="ECO:0000256" key="8">
    <source>
        <dbReference type="ARBA" id="ARBA00023002"/>
    </source>
</evidence>
<gene>
    <name evidence="13" type="ORF">OU5_1592</name>
</gene>
<comment type="similarity">
    <text evidence="3">Belongs to the ketopantoate reductase family.</text>
</comment>
<evidence type="ECO:0000313" key="13">
    <source>
        <dbReference type="EMBL" id="AHZ68671.1"/>
    </source>
</evidence>
<dbReference type="InterPro" id="IPR013332">
    <property type="entry name" value="KPR_N"/>
</dbReference>
<dbReference type="SUPFAM" id="SSF51735">
    <property type="entry name" value="NAD(P)-binding Rossmann-fold domains"/>
    <property type="match status" value="1"/>
</dbReference>
<keyword evidence="7" id="KW-0521">NADP</keyword>
<reference evidence="13 14" key="1">
    <citation type="journal article" date="2012" name="J. Bacteriol.">
        <title>Genome sequence of cold-adapted Pseudomonas mandelii strain JR-1.</title>
        <authorList>
            <person name="Jang S.H."/>
            <person name="Kim J."/>
            <person name="Kim J."/>
            <person name="Hong S."/>
            <person name="Lee C."/>
        </authorList>
    </citation>
    <scope>NUCLEOTIDE SEQUENCE [LARGE SCALE GENOMIC DNA]</scope>
    <source>
        <strain evidence="13 14">JR-1</strain>
    </source>
</reference>
<dbReference type="InterPro" id="IPR013752">
    <property type="entry name" value="KPA_reductase"/>
</dbReference>
<evidence type="ECO:0000256" key="4">
    <source>
        <dbReference type="ARBA" id="ARBA00013014"/>
    </source>
</evidence>
<dbReference type="EMBL" id="CP005960">
    <property type="protein sequence ID" value="AHZ68671.1"/>
    <property type="molecule type" value="Genomic_DNA"/>
</dbReference>
<dbReference type="NCBIfam" id="NF005089">
    <property type="entry name" value="PRK06522.1-4"/>
    <property type="match status" value="1"/>
</dbReference>
<dbReference type="InterPro" id="IPR051402">
    <property type="entry name" value="KPR-Related"/>
</dbReference>
<accession>A0A024E7S8</accession>
<dbReference type="Pfam" id="PF02558">
    <property type="entry name" value="ApbA"/>
    <property type="match status" value="1"/>
</dbReference>
<dbReference type="SUPFAM" id="SSF48179">
    <property type="entry name" value="6-phosphogluconate dehydrogenase C-terminal domain-like"/>
    <property type="match status" value="1"/>
</dbReference>
<evidence type="ECO:0000313" key="14">
    <source>
        <dbReference type="Proteomes" id="UP000026913"/>
    </source>
</evidence>
<evidence type="ECO:0000256" key="5">
    <source>
        <dbReference type="ARBA" id="ARBA00019465"/>
    </source>
</evidence>